<dbReference type="Proteomes" id="UP001183585">
    <property type="component" value="Unassembled WGS sequence"/>
</dbReference>
<keyword evidence="6" id="KW-1185">Reference proteome</keyword>
<dbReference type="InterPro" id="IPR008628">
    <property type="entry name" value="GPP34-like"/>
</dbReference>
<comment type="caution">
    <text evidence="5">The sequence shown here is derived from an EMBL/GenBank/DDBJ whole genome shotgun (WGS) entry which is preliminary data.</text>
</comment>
<sequence>MLIAEDFLLLAVDDETGKTTNVDNLGVRLAGALLADLAAANKTLMRGAPEAGATKEEREKAGDTTLLVTDNTPTGHVALDAALQAVLATPEAPARKVVEAISKDAEENLLAALVERGILEKEETKLFRMLPITRWPAADSSHETALRANLTKILVEGAEPDERTATLISLLHGSGLIGGLVGKEQRKAAQERAEEIAGSEWGVATVATQVAIAATVATVATVGAAAAAFILLSNDADKSAAPADTTAAPEAAEAPAV</sequence>
<evidence type="ECO:0000256" key="3">
    <source>
        <dbReference type="ARBA" id="ARBA00023121"/>
    </source>
</evidence>
<evidence type="ECO:0000313" key="5">
    <source>
        <dbReference type="EMBL" id="MDR7382148.1"/>
    </source>
</evidence>
<evidence type="ECO:0000256" key="1">
    <source>
        <dbReference type="ARBA" id="ARBA00004255"/>
    </source>
</evidence>
<gene>
    <name evidence="5" type="ORF">J2S48_001663</name>
</gene>
<keyword evidence="2" id="KW-0333">Golgi apparatus</keyword>
<name>A0ABU2CLD1_9MICO</name>
<dbReference type="Gene3D" id="1.10.3630.10">
    <property type="entry name" value="yeast vps74-n-term truncation variant domain like"/>
    <property type="match status" value="1"/>
</dbReference>
<evidence type="ECO:0000256" key="4">
    <source>
        <dbReference type="ARBA" id="ARBA00023136"/>
    </source>
</evidence>
<keyword evidence="4" id="KW-0472">Membrane</keyword>
<organism evidence="5 6">
    <name type="scientific">Promicromonospora iranensis</name>
    <dbReference type="NCBI Taxonomy" id="1105144"/>
    <lineage>
        <taxon>Bacteria</taxon>
        <taxon>Bacillati</taxon>
        <taxon>Actinomycetota</taxon>
        <taxon>Actinomycetes</taxon>
        <taxon>Micrococcales</taxon>
        <taxon>Promicromonosporaceae</taxon>
        <taxon>Promicromonospora</taxon>
    </lineage>
</organism>
<reference evidence="5 6" key="1">
    <citation type="submission" date="2023-07" db="EMBL/GenBank/DDBJ databases">
        <title>Sequencing the genomes of 1000 actinobacteria strains.</title>
        <authorList>
            <person name="Klenk H.-P."/>
        </authorList>
    </citation>
    <scope>NUCLEOTIDE SEQUENCE [LARGE SCALE GENOMIC DNA]</scope>
    <source>
        <strain evidence="5 6">DSM 45554</strain>
    </source>
</reference>
<evidence type="ECO:0008006" key="7">
    <source>
        <dbReference type="Google" id="ProtNLM"/>
    </source>
</evidence>
<keyword evidence="3" id="KW-0446">Lipid-binding</keyword>
<dbReference type="EMBL" id="JAVDYE010000001">
    <property type="protein sequence ID" value="MDR7382148.1"/>
    <property type="molecule type" value="Genomic_DNA"/>
</dbReference>
<dbReference type="PANTHER" id="PTHR12704:SF2">
    <property type="entry name" value="GOLGI PHOSPHOPROTEIN 3 HOMOLOG SAURON"/>
    <property type="match status" value="1"/>
</dbReference>
<dbReference type="RefSeq" id="WP_274996513.1">
    <property type="nucleotide sequence ID" value="NZ_JAJQQP010000012.1"/>
</dbReference>
<comment type="subcellular location">
    <subcellularLocation>
        <location evidence="1">Golgi apparatus membrane</location>
        <topology evidence="1">Peripheral membrane protein</topology>
        <orientation evidence="1">Cytoplasmic side</orientation>
    </subcellularLocation>
</comment>
<dbReference type="Pfam" id="PF05719">
    <property type="entry name" value="GPP34"/>
    <property type="match status" value="1"/>
</dbReference>
<protein>
    <recommendedName>
        <fullName evidence="7">Golgi phosphoprotein 3 GPP34</fullName>
    </recommendedName>
</protein>
<evidence type="ECO:0000256" key="2">
    <source>
        <dbReference type="ARBA" id="ARBA00023034"/>
    </source>
</evidence>
<dbReference type="InterPro" id="IPR038261">
    <property type="entry name" value="GPP34-like_sf"/>
</dbReference>
<accession>A0ABU2CLD1</accession>
<evidence type="ECO:0000313" key="6">
    <source>
        <dbReference type="Proteomes" id="UP001183585"/>
    </source>
</evidence>
<proteinExistence type="predicted"/>
<dbReference type="PANTHER" id="PTHR12704">
    <property type="entry name" value="TRANS-GOLGI PROTEIN GMX33"/>
    <property type="match status" value="1"/>
</dbReference>